<dbReference type="OrthoDB" id="9157560at2"/>
<protein>
    <submittedName>
        <fullName evidence="4">Uncharacterized protein</fullName>
    </submittedName>
</protein>
<keyword evidence="1" id="KW-0175">Coiled coil</keyword>
<keyword evidence="3" id="KW-0472">Membrane</keyword>
<feature type="region of interest" description="Disordered" evidence="2">
    <location>
        <begin position="29"/>
        <end position="48"/>
    </location>
</feature>
<name>A0A5E6UQ95_PSEFL</name>
<feature type="transmembrane region" description="Helical" evidence="3">
    <location>
        <begin position="325"/>
        <end position="345"/>
    </location>
</feature>
<dbReference type="AlphaFoldDB" id="A0A5E6UQ95"/>
<proteinExistence type="predicted"/>
<reference evidence="4 5" key="1">
    <citation type="submission" date="2019-09" db="EMBL/GenBank/DDBJ databases">
        <authorList>
            <person name="Chandra G."/>
            <person name="Truman W A."/>
        </authorList>
    </citation>
    <scope>NUCLEOTIDE SEQUENCE [LARGE SCALE GENOMIC DNA]</scope>
    <source>
        <strain evidence="4">PS662</strain>
    </source>
</reference>
<evidence type="ECO:0000313" key="4">
    <source>
        <dbReference type="EMBL" id="VVN05214.1"/>
    </source>
</evidence>
<organism evidence="4 5">
    <name type="scientific">Pseudomonas fluorescens</name>
    <dbReference type="NCBI Taxonomy" id="294"/>
    <lineage>
        <taxon>Bacteria</taxon>
        <taxon>Pseudomonadati</taxon>
        <taxon>Pseudomonadota</taxon>
        <taxon>Gammaproteobacteria</taxon>
        <taxon>Pseudomonadales</taxon>
        <taxon>Pseudomonadaceae</taxon>
        <taxon>Pseudomonas</taxon>
    </lineage>
</organism>
<sequence length="350" mass="39228">MAKTRAFTSPHDAGLDHMVTARQVAHQRTTQFNGQPTPDRYFSNHRPGKRVPVKHVMKGESCYFSYIGDGSGGHGEGESLNHLLFKEALLSVTTMTLSLDFPASGKSRNSHQIPITITHIEAEKLVTTVNGNRYVDIYLEFQAAHWLTTKWEGKLYLEIHNTHAVDAAKQTELRALGIPLVEVGIPKVFEYKTPEEDTTDDREEAHRQRIKRTLEGPNGYLQGVVLSNPSSKAFLESVAKEQLKNIEAIRQENIQLKQHVSTADDALRQARQSAAETAAKLVEATRQRDAYASAASDAANKLKAMTKARDELQADQRSFIIERRWLIVGICLMTVLCAVSVWMLWTQLPN</sequence>
<evidence type="ECO:0000256" key="2">
    <source>
        <dbReference type="SAM" id="MobiDB-lite"/>
    </source>
</evidence>
<dbReference type="RefSeq" id="WP_150711967.1">
    <property type="nucleotide sequence ID" value="NZ_CABVHK010000011.1"/>
</dbReference>
<dbReference type="EMBL" id="CABVHK010000011">
    <property type="protein sequence ID" value="VVN05214.1"/>
    <property type="molecule type" value="Genomic_DNA"/>
</dbReference>
<accession>A0A5E6UQ95</accession>
<keyword evidence="3" id="KW-0812">Transmembrane</keyword>
<keyword evidence="3" id="KW-1133">Transmembrane helix</keyword>
<evidence type="ECO:0000313" key="5">
    <source>
        <dbReference type="Proteomes" id="UP000326953"/>
    </source>
</evidence>
<evidence type="ECO:0000256" key="3">
    <source>
        <dbReference type="SAM" id="Phobius"/>
    </source>
</evidence>
<feature type="coiled-coil region" evidence="1">
    <location>
        <begin position="232"/>
        <end position="315"/>
    </location>
</feature>
<dbReference type="Proteomes" id="UP000326953">
    <property type="component" value="Unassembled WGS sequence"/>
</dbReference>
<gene>
    <name evidence="4" type="ORF">PS662_03560</name>
</gene>
<evidence type="ECO:0000256" key="1">
    <source>
        <dbReference type="SAM" id="Coils"/>
    </source>
</evidence>